<keyword evidence="2" id="KW-0732">Signal</keyword>
<dbReference type="Pfam" id="PF11887">
    <property type="entry name" value="Mce4_CUP1"/>
    <property type="match status" value="1"/>
</dbReference>
<gene>
    <name evidence="5" type="ORF">BST17_01575</name>
</gene>
<evidence type="ECO:0000259" key="4">
    <source>
        <dbReference type="Pfam" id="PF11887"/>
    </source>
</evidence>
<evidence type="ECO:0000256" key="1">
    <source>
        <dbReference type="SAM" id="MobiDB-lite"/>
    </source>
</evidence>
<dbReference type="RefSeq" id="WP_083054876.1">
    <property type="nucleotide sequence ID" value="NZ_JACKVM010000014.1"/>
</dbReference>
<dbReference type="Proteomes" id="UP000192366">
    <property type="component" value="Unassembled WGS sequence"/>
</dbReference>
<dbReference type="OrthoDB" id="9774928at2"/>
<dbReference type="EMBL" id="MVHJ01000001">
    <property type="protein sequence ID" value="ORA07184.1"/>
    <property type="molecule type" value="Genomic_DNA"/>
</dbReference>
<dbReference type="PANTHER" id="PTHR33371">
    <property type="entry name" value="INTERMEMBRANE PHOSPHOLIPID TRANSPORT SYSTEM BINDING PROTEIN MLAD-RELATED"/>
    <property type="match status" value="1"/>
</dbReference>
<comment type="caution">
    <text evidence="5">The sequence shown here is derived from an EMBL/GenBank/DDBJ whole genome shotgun (WGS) entry which is preliminary data.</text>
</comment>
<dbReference type="GO" id="GO:0005576">
    <property type="term" value="C:extracellular region"/>
    <property type="evidence" value="ECO:0007669"/>
    <property type="project" value="TreeGrafter"/>
</dbReference>
<evidence type="ECO:0000256" key="2">
    <source>
        <dbReference type="SAM" id="SignalP"/>
    </source>
</evidence>
<dbReference type="PANTHER" id="PTHR33371:SF15">
    <property type="entry name" value="LIPOPROTEIN LPRN"/>
    <property type="match status" value="1"/>
</dbReference>
<evidence type="ECO:0000313" key="6">
    <source>
        <dbReference type="Proteomes" id="UP000192366"/>
    </source>
</evidence>
<dbReference type="STRING" id="564198.BST17_01575"/>
<evidence type="ECO:0000259" key="3">
    <source>
        <dbReference type="Pfam" id="PF02470"/>
    </source>
</evidence>
<keyword evidence="6" id="KW-1185">Reference proteome</keyword>
<dbReference type="NCBIfam" id="TIGR00996">
    <property type="entry name" value="Mtu_fam_mce"/>
    <property type="match status" value="1"/>
</dbReference>
<dbReference type="Pfam" id="PF02470">
    <property type="entry name" value="MlaD"/>
    <property type="match status" value="1"/>
</dbReference>
<dbReference type="InterPro" id="IPR052336">
    <property type="entry name" value="MlaD_Phospholipid_Transporter"/>
</dbReference>
<feature type="domain" description="Mammalian cell entry C-terminal" evidence="4">
    <location>
        <begin position="122"/>
        <end position="290"/>
    </location>
</feature>
<dbReference type="PROSITE" id="PS51257">
    <property type="entry name" value="PROKAR_LIPOPROTEIN"/>
    <property type="match status" value="1"/>
</dbReference>
<feature type="domain" description="Mce/MlaD" evidence="3">
    <location>
        <begin position="39"/>
        <end position="110"/>
    </location>
</feature>
<reference evidence="5 6" key="1">
    <citation type="submission" date="2017-02" db="EMBL/GenBank/DDBJ databases">
        <title>The new phylogeny of genus Mycobacterium.</title>
        <authorList>
            <person name="Tortoli E."/>
            <person name="Trovato A."/>
            <person name="Cirillo D.M."/>
        </authorList>
    </citation>
    <scope>NUCLEOTIDE SEQUENCE [LARGE SCALE GENOMIC DNA]</scope>
    <source>
        <strain evidence="5 6">DSM 45578</strain>
    </source>
</reference>
<sequence>MTRLGVLVVTMMLTLSGCAFNGLNSIPLPGTVGRGADAQQFRVELANVGTLEANSPVLIDDVVVGAIDSIGVAGRHAEVDISVRGGVTVPANAVARVGQTSLLGSMHLQLGTPAGQAPDGQLPDGSLITVDRSMSYPSTEQTLAALSAVVNPGGLGQIGAIVHDANQLFADRQGDIRELIGQMDTFITNLNTQRDNIIDTITELDRFAATFTGNDDIVTRALRTIPAALEVLNRQRPALVGALTRLGVFSSTATTVITDTQDYFVRNLQNLAPTMQAIADVGPELGRTLAFATVFPLGQNLIDRGVRGDYMNLFVTVDLTHNRLKRGLFAGTRFGDEEAPLVPAPGDPGYANFYTRDPLGAPLLAPPVPDPSPWPTTGGGG</sequence>
<feature type="compositionally biased region" description="Pro residues" evidence="1">
    <location>
        <begin position="364"/>
        <end position="374"/>
    </location>
</feature>
<dbReference type="InterPro" id="IPR005693">
    <property type="entry name" value="Mce"/>
</dbReference>
<name>A0A1W9Z4G2_MYCBA</name>
<accession>A0A1W9Z4G2</accession>
<protein>
    <submittedName>
        <fullName evidence="5">Mammalian cell entry protein</fullName>
    </submittedName>
</protein>
<feature type="signal peptide" evidence="2">
    <location>
        <begin position="1"/>
        <end position="21"/>
    </location>
</feature>
<proteinExistence type="predicted"/>
<evidence type="ECO:0000313" key="5">
    <source>
        <dbReference type="EMBL" id="ORA07184.1"/>
    </source>
</evidence>
<dbReference type="AlphaFoldDB" id="A0A1W9Z4G2"/>
<organism evidence="5 6">
    <name type="scientific">Mycolicibacterium bacteremicum</name>
    <name type="common">Mycobacterium bacteremicum</name>
    <dbReference type="NCBI Taxonomy" id="564198"/>
    <lineage>
        <taxon>Bacteria</taxon>
        <taxon>Bacillati</taxon>
        <taxon>Actinomycetota</taxon>
        <taxon>Actinomycetes</taxon>
        <taxon>Mycobacteriales</taxon>
        <taxon>Mycobacteriaceae</taxon>
        <taxon>Mycolicibacterium</taxon>
    </lineage>
</organism>
<feature type="region of interest" description="Disordered" evidence="1">
    <location>
        <begin position="361"/>
        <end position="381"/>
    </location>
</feature>
<feature type="chain" id="PRO_5039574750" evidence="2">
    <location>
        <begin position="22"/>
        <end position="381"/>
    </location>
</feature>
<dbReference type="InterPro" id="IPR024516">
    <property type="entry name" value="Mce_C"/>
</dbReference>
<dbReference type="InterPro" id="IPR003399">
    <property type="entry name" value="Mce/MlaD"/>
</dbReference>